<accession>A0A1I2ASX3</accession>
<gene>
    <name evidence="7" type="ORF">SAMN04515678_11018</name>
</gene>
<dbReference type="Pfam" id="PF22740">
    <property type="entry name" value="PapZ_C"/>
    <property type="match status" value="1"/>
</dbReference>
<evidence type="ECO:0000256" key="4">
    <source>
        <dbReference type="HAMAP-Rule" id="MF_00636"/>
    </source>
</evidence>
<feature type="binding site" evidence="4">
    <location>
        <begin position="60"/>
        <end position="63"/>
    </location>
    <ligand>
        <name>GTP</name>
        <dbReference type="ChEBI" id="CHEBI:37565"/>
    </ligand>
</feature>
<evidence type="ECO:0000259" key="6">
    <source>
        <dbReference type="Pfam" id="PF22740"/>
    </source>
</evidence>
<reference evidence="7 8" key="1">
    <citation type="submission" date="2016-10" db="EMBL/GenBank/DDBJ databases">
        <authorList>
            <person name="Varghese N."/>
            <person name="Submissions S."/>
        </authorList>
    </citation>
    <scope>NUCLEOTIDE SEQUENCE [LARGE SCALE GENOMIC DNA]</scope>
    <source>
        <strain evidence="8">YIM D21,KCTC 23444,ACCC 10710</strain>
    </source>
</reference>
<feature type="domain" description="RapZ C-terminal" evidence="6">
    <location>
        <begin position="166"/>
        <end position="285"/>
    </location>
</feature>
<dbReference type="InterPro" id="IPR027417">
    <property type="entry name" value="P-loop_NTPase"/>
</dbReference>
<evidence type="ECO:0000259" key="5">
    <source>
        <dbReference type="Pfam" id="PF03668"/>
    </source>
</evidence>
<dbReference type="InterPro" id="IPR053930">
    <property type="entry name" value="RapZ-like_N"/>
</dbReference>
<dbReference type="InterPro" id="IPR053931">
    <property type="entry name" value="RapZ_C"/>
</dbReference>
<proteinExistence type="inferred from homology"/>
<keyword evidence="3 4" id="KW-0342">GTP-binding</keyword>
<dbReference type="Pfam" id="PF03668">
    <property type="entry name" value="RapZ-like_N"/>
    <property type="match status" value="1"/>
</dbReference>
<dbReference type="OrthoDB" id="9784461at2"/>
<dbReference type="PANTHER" id="PTHR30448:SF0">
    <property type="entry name" value="RNASE ADAPTER PROTEIN RAPZ"/>
    <property type="match status" value="1"/>
</dbReference>
<evidence type="ECO:0000256" key="2">
    <source>
        <dbReference type="ARBA" id="ARBA00022840"/>
    </source>
</evidence>
<protein>
    <submittedName>
        <fullName evidence="7">UPF0042 nucleotide-binding protein</fullName>
    </submittedName>
</protein>
<dbReference type="HAMAP" id="MF_00636">
    <property type="entry name" value="RapZ_like"/>
    <property type="match status" value="1"/>
</dbReference>
<feature type="binding site" evidence="4">
    <location>
        <begin position="13"/>
        <end position="20"/>
    </location>
    <ligand>
        <name>ATP</name>
        <dbReference type="ChEBI" id="CHEBI:30616"/>
    </ligand>
</feature>
<dbReference type="AlphaFoldDB" id="A0A1I2ASX3"/>
<dbReference type="InterPro" id="IPR005337">
    <property type="entry name" value="RapZ-like"/>
</dbReference>
<evidence type="ECO:0000313" key="8">
    <source>
        <dbReference type="Proteomes" id="UP000325289"/>
    </source>
</evidence>
<dbReference type="GO" id="GO:0005525">
    <property type="term" value="F:GTP binding"/>
    <property type="evidence" value="ECO:0007669"/>
    <property type="project" value="UniProtKB-UniRule"/>
</dbReference>
<name>A0A1I2ASX3_9RHOB</name>
<organism evidence="7 8">
    <name type="scientific">Roseivivax sediminis</name>
    <dbReference type="NCBI Taxonomy" id="936889"/>
    <lineage>
        <taxon>Bacteria</taxon>
        <taxon>Pseudomonadati</taxon>
        <taxon>Pseudomonadota</taxon>
        <taxon>Alphaproteobacteria</taxon>
        <taxon>Rhodobacterales</taxon>
        <taxon>Roseobacteraceae</taxon>
        <taxon>Roseivivax</taxon>
    </lineage>
</organism>
<evidence type="ECO:0000256" key="3">
    <source>
        <dbReference type="ARBA" id="ARBA00023134"/>
    </source>
</evidence>
<feature type="domain" description="RapZ-like N-terminal" evidence="5">
    <location>
        <begin position="8"/>
        <end position="158"/>
    </location>
</feature>
<dbReference type="SUPFAM" id="SSF52540">
    <property type="entry name" value="P-loop containing nucleoside triphosphate hydrolases"/>
    <property type="match status" value="1"/>
</dbReference>
<dbReference type="Proteomes" id="UP000325289">
    <property type="component" value="Unassembled WGS sequence"/>
</dbReference>
<dbReference type="RefSeq" id="WP_149756818.1">
    <property type="nucleotide sequence ID" value="NZ_FOMS01000010.1"/>
</dbReference>
<dbReference type="NCBIfam" id="NF003828">
    <property type="entry name" value="PRK05416.1"/>
    <property type="match status" value="1"/>
</dbReference>
<dbReference type="PANTHER" id="PTHR30448">
    <property type="entry name" value="RNASE ADAPTER PROTEIN RAPZ"/>
    <property type="match status" value="1"/>
</dbReference>
<sequence length="310" mass="33877">MYNPAHRVVLVTGPSGAGRATAINALEDLGYESIDNMPLSLIPRLLDGPAPVRPMALGLDVRNRDFSVAGLLELKARLEEESRLSLELLYLDCSIDALVRRYSETRRRHPLTPDAAPTEGIEQERALLEPVRAVSDTLIDTTEFSPHELGALLRAQFGLEESRQLAVTLSSFSYKRGVPQGADTIFDCRFLANPHWTPELRPLTGLDTAVASHVAADPRYEGFEGRVIDLLSFLLPAYREEGKAHFSVAFGCTGGRHRSVAAAERVAAGLTGAGWTVLIRHRELERQGLAASRHTATARAFDMERGATGT</sequence>
<dbReference type="PIRSF" id="PIRSF005052">
    <property type="entry name" value="P-loopkin"/>
    <property type="match status" value="1"/>
</dbReference>
<evidence type="ECO:0000256" key="1">
    <source>
        <dbReference type="ARBA" id="ARBA00022741"/>
    </source>
</evidence>
<dbReference type="GO" id="GO:0005524">
    <property type="term" value="F:ATP binding"/>
    <property type="evidence" value="ECO:0007669"/>
    <property type="project" value="UniProtKB-UniRule"/>
</dbReference>
<evidence type="ECO:0000313" key="7">
    <source>
        <dbReference type="EMBL" id="SFE46103.1"/>
    </source>
</evidence>
<keyword evidence="2 4" id="KW-0067">ATP-binding</keyword>
<keyword evidence="8" id="KW-1185">Reference proteome</keyword>
<dbReference type="EMBL" id="FOMS01000010">
    <property type="protein sequence ID" value="SFE46103.1"/>
    <property type="molecule type" value="Genomic_DNA"/>
</dbReference>
<keyword evidence="1 4" id="KW-0547">Nucleotide-binding</keyword>